<evidence type="ECO:0000256" key="6">
    <source>
        <dbReference type="ARBA" id="ARBA00023316"/>
    </source>
</evidence>
<dbReference type="InterPro" id="IPR050979">
    <property type="entry name" value="LD-transpeptidase"/>
</dbReference>
<dbReference type="Gene3D" id="2.40.440.10">
    <property type="entry name" value="L,D-transpeptidase catalytic domain-like"/>
    <property type="match status" value="1"/>
</dbReference>
<feature type="active site" description="Proton donor/acceptor" evidence="7">
    <location>
        <position position="319"/>
    </location>
</feature>
<dbReference type="EMBL" id="JBHTJA010000067">
    <property type="protein sequence ID" value="MFD0903925.1"/>
    <property type="molecule type" value="Genomic_DNA"/>
</dbReference>
<evidence type="ECO:0000259" key="9">
    <source>
        <dbReference type="PROSITE" id="PS52029"/>
    </source>
</evidence>
<name>A0ABW3EVT3_9ACTN</name>
<feature type="domain" description="L,D-TPase catalytic" evidence="9">
    <location>
        <begin position="235"/>
        <end position="361"/>
    </location>
</feature>
<evidence type="ECO:0000256" key="1">
    <source>
        <dbReference type="ARBA" id="ARBA00004752"/>
    </source>
</evidence>
<keyword evidence="6 7" id="KW-0961">Cell wall biogenesis/degradation</keyword>
<keyword evidence="2" id="KW-0808">Transferase</keyword>
<evidence type="ECO:0000256" key="4">
    <source>
        <dbReference type="ARBA" id="ARBA00022984"/>
    </source>
</evidence>
<protein>
    <submittedName>
        <fullName evidence="10">Ig-like domain-containing protein</fullName>
    </submittedName>
</protein>
<evidence type="ECO:0000256" key="2">
    <source>
        <dbReference type="ARBA" id="ARBA00022679"/>
    </source>
</evidence>
<keyword evidence="11" id="KW-1185">Reference proteome</keyword>
<feature type="signal peptide" evidence="8">
    <location>
        <begin position="1"/>
        <end position="22"/>
    </location>
</feature>
<dbReference type="PROSITE" id="PS52029">
    <property type="entry name" value="LD_TPASE"/>
    <property type="match status" value="1"/>
</dbReference>
<evidence type="ECO:0000256" key="3">
    <source>
        <dbReference type="ARBA" id="ARBA00022960"/>
    </source>
</evidence>
<dbReference type="Gene3D" id="2.60.40.3780">
    <property type="match status" value="1"/>
</dbReference>
<evidence type="ECO:0000313" key="10">
    <source>
        <dbReference type="EMBL" id="MFD0903925.1"/>
    </source>
</evidence>
<feature type="chain" id="PRO_5046558028" evidence="8">
    <location>
        <begin position="23"/>
        <end position="390"/>
    </location>
</feature>
<dbReference type="PROSITE" id="PS51257">
    <property type="entry name" value="PROKAR_LIPOPROTEIN"/>
    <property type="match status" value="1"/>
</dbReference>
<dbReference type="RefSeq" id="WP_378303240.1">
    <property type="nucleotide sequence ID" value="NZ_JBHTJA010000067.1"/>
</dbReference>
<comment type="pathway">
    <text evidence="1 7">Cell wall biogenesis; peptidoglycan biosynthesis.</text>
</comment>
<evidence type="ECO:0000256" key="7">
    <source>
        <dbReference type="PROSITE-ProRule" id="PRU01373"/>
    </source>
</evidence>
<dbReference type="Pfam" id="PF17964">
    <property type="entry name" value="Big_10"/>
    <property type="match status" value="1"/>
</dbReference>
<dbReference type="InterPro" id="IPR041280">
    <property type="entry name" value="Big_10"/>
</dbReference>
<comment type="caution">
    <text evidence="10">The sequence shown here is derived from an EMBL/GenBank/DDBJ whole genome shotgun (WGS) entry which is preliminary data.</text>
</comment>
<dbReference type="CDD" id="cd16913">
    <property type="entry name" value="YkuD_like"/>
    <property type="match status" value="1"/>
</dbReference>
<dbReference type="Pfam" id="PF03734">
    <property type="entry name" value="YkuD"/>
    <property type="match status" value="1"/>
</dbReference>
<dbReference type="Gene3D" id="2.60.40.3710">
    <property type="match status" value="1"/>
</dbReference>
<dbReference type="PANTHER" id="PTHR30582">
    <property type="entry name" value="L,D-TRANSPEPTIDASE"/>
    <property type="match status" value="1"/>
</dbReference>
<dbReference type="InterPro" id="IPR038063">
    <property type="entry name" value="Transpep_catalytic_dom"/>
</dbReference>
<accession>A0ABW3EVT3</accession>
<feature type="active site" description="Nucleophile" evidence="7">
    <location>
        <position position="337"/>
    </location>
</feature>
<proteinExistence type="predicted"/>
<dbReference type="SUPFAM" id="SSF141523">
    <property type="entry name" value="L,D-transpeptidase catalytic domain-like"/>
    <property type="match status" value="1"/>
</dbReference>
<keyword evidence="5" id="KW-0012">Acyltransferase</keyword>
<keyword evidence="8" id="KW-0732">Signal</keyword>
<dbReference type="InterPro" id="IPR005490">
    <property type="entry name" value="LD_TPept_cat_dom"/>
</dbReference>
<keyword evidence="4 7" id="KW-0573">Peptidoglycan synthesis</keyword>
<dbReference type="PANTHER" id="PTHR30582:SF2">
    <property type="entry name" value="L,D-TRANSPEPTIDASE YCIB-RELATED"/>
    <property type="match status" value="1"/>
</dbReference>
<sequence length="390" mass="41889">MAGKRRLGLAVTGGAGAVVMFAAGCSGDTSGAGLASDETKTTVTITPANGTTQVKPDGTIEVKVVDGTLQKVTVQGDGAEITGKLSADRTVWRSDRTMKPDTRYTVTAVAGNDGKSQTATSSFATLDAAQTLEIVDVTPNVEGEEVGVGAPIIVRFNRPVGNRAAVEKVLEVTPQKPVEGAWRWIDDKQVIYRTKTYWEPHQKIKFDADLAGVNVGGGVYGEADKEATITVGAEQITKGDISEHHMTVYRDGKKLRTIPFSAGNGTTREYTTTSGVHLLMGKQNPVTMISPGRKPGDPGYYKTVVNYGVRFSNSGEFTHSMPSTVGVQGSANVSHGCLNLSPANAKWYYDIMQRGDVLKLTGSDRQIEWNNGWGYWQMSFNEWKEGSALK</sequence>
<evidence type="ECO:0000256" key="5">
    <source>
        <dbReference type="ARBA" id="ARBA00023315"/>
    </source>
</evidence>
<evidence type="ECO:0000313" key="11">
    <source>
        <dbReference type="Proteomes" id="UP001596972"/>
    </source>
</evidence>
<organism evidence="10 11">
    <name type="scientific">Actinomadura sediminis</name>
    <dbReference type="NCBI Taxonomy" id="1038904"/>
    <lineage>
        <taxon>Bacteria</taxon>
        <taxon>Bacillati</taxon>
        <taxon>Actinomycetota</taxon>
        <taxon>Actinomycetes</taxon>
        <taxon>Streptosporangiales</taxon>
        <taxon>Thermomonosporaceae</taxon>
        <taxon>Actinomadura</taxon>
    </lineage>
</organism>
<gene>
    <name evidence="10" type="ORF">ACFQ11_26290</name>
</gene>
<reference evidence="11" key="1">
    <citation type="journal article" date="2019" name="Int. J. Syst. Evol. Microbiol.">
        <title>The Global Catalogue of Microorganisms (GCM) 10K type strain sequencing project: providing services to taxonomists for standard genome sequencing and annotation.</title>
        <authorList>
            <consortium name="The Broad Institute Genomics Platform"/>
            <consortium name="The Broad Institute Genome Sequencing Center for Infectious Disease"/>
            <person name="Wu L."/>
            <person name="Ma J."/>
        </authorList>
    </citation>
    <scope>NUCLEOTIDE SEQUENCE [LARGE SCALE GENOMIC DNA]</scope>
    <source>
        <strain evidence="11">JCM 31202</strain>
    </source>
</reference>
<evidence type="ECO:0000256" key="8">
    <source>
        <dbReference type="SAM" id="SignalP"/>
    </source>
</evidence>
<dbReference type="Proteomes" id="UP001596972">
    <property type="component" value="Unassembled WGS sequence"/>
</dbReference>
<keyword evidence="3 7" id="KW-0133">Cell shape</keyword>